<protein>
    <submittedName>
        <fullName evidence="1">Uncharacterized protein</fullName>
    </submittedName>
</protein>
<evidence type="ECO:0000313" key="2">
    <source>
        <dbReference type="Proteomes" id="UP001400965"/>
    </source>
</evidence>
<sequence length="58" mass="6887">MKLLGLNLGRYKLVINLKYKKDKSYNITIYPFLFYISKYSFKVFISLNGLLQLLPSHK</sequence>
<dbReference type="Proteomes" id="UP001400965">
    <property type="component" value="Unassembled WGS sequence"/>
</dbReference>
<organism evidence="1 2">
    <name type="scientific">Paraclostridium tenue</name>
    <dbReference type="NCBI Taxonomy" id="1737"/>
    <lineage>
        <taxon>Bacteria</taxon>
        <taxon>Bacillati</taxon>
        <taxon>Bacillota</taxon>
        <taxon>Clostridia</taxon>
        <taxon>Peptostreptococcales</taxon>
        <taxon>Peptostreptococcaceae</taxon>
        <taxon>Paraclostridium</taxon>
    </lineage>
</organism>
<accession>A0ABP3XBW2</accession>
<proteinExistence type="predicted"/>
<gene>
    <name evidence="1" type="ORF">GCM10008917_03480</name>
</gene>
<reference evidence="2" key="1">
    <citation type="journal article" date="2019" name="Int. J. Syst. Evol. Microbiol.">
        <title>The Global Catalogue of Microorganisms (GCM) 10K type strain sequencing project: providing services to taxonomists for standard genome sequencing and annotation.</title>
        <authorList>
            <consortium name="The Broad Institute Genomics Platform"/>
            <consortium name="The Broad Institute Genome Sequencing Center for Infectious Disease"/>
            <person name="Wu L."/>
            <person name="Ma J."/>
        </authorList>
    </citation>
    <scope>NUCLEOTIDE SEQUENCE [LARGE SCALE GENOMIC DNA]</scope>
    <source>
        <strain evidence="2">JCM 6486</strain>
    </source>
</reference>
<evidence type="ECO:0000313" key="1">
    <source>
        <dbReference type="EMBL" id="GAA0861584.1"/>
    </source>
</evidence>
<dbReference type="EMBL" id="BAAACP010000002">
    <property type="protein sequence ID" value="GAA0861584.1"/>
    <property type="molecule type" value="Genomic_DNA"/>
</dbReference>
<keyword evidence="2" id="KW-1185">Reference proteome</keyword>
<name>A0ABP3XBW2_9FIRM</name>
<comment type="caution">
    <text evidence="1">The sequence shown here is derived from an EMBL/GenBank/DDBJ whole genome shotgun (WGS) entry which is preliminary data.</text>
</comment>